<feature type="domain" description="ERV/ALR sulfhydryl oxidase" evidence="8">
    <location>
        <begin position="1"/>
        <end position="103"/>
    </location>
</feature>
<evidence type="ECO:0000256" key="5">
    <source>
        <dbReference type="ARBA" id="ARBA00023002"/>
    </source>
</evidence>
<keyword evidence="5" id="KW-0560">Oxidoreductase</keyword>
<sequence length="150" mass="17507">MHIPPEAWGPFFWHTIHIVALGYPVEPSHAHKKAAKEFYESLKILIPCPICKEHYIMHLEKYPITPHLDRKSDLFRWTILLHNEVNKILDKPIFTESQVLEYYGRLGHRGRSPVWKYDDFVEADYKFFLKGLGLGALVTGSAIGLFWYLG</sequence>
<reference evidence="9" key="1">
    <citation type="journal article" date="2020" name="Nature">
        <title>Giant virus diversity and host interactions through global metagenomics.</title>
        <authorList>
            <person name="Schulz F."/>
            <person name="Roux S."/>
            <person name="Paez-Espino D."/>
            <person name="Jungbluth S."/>
            <person name="Walsh D.A."/>
            <person name="Denef V.J."/>
            <person name="McMahon K.D."/>
            <person name="Konstantinidis K.T."/>
            <person name="Eloe-Fadrosh E.A."/>
            <person name="Kyrpides N.C."/>
            <person name="Woyke T."/>
        </authorList>
    </citation>
    <scope>NUCLEOTIDE SEQUENCE</scope>
    <source>
        <strain evidence="9">GVMAG-S-3300013006-138</strain>
    </source>
</reference>
<evidence type="ECO:0000313" key="9">
    <source>
        <dbReference type="EMBL" id="QHU18369.1"/>
    </source>
</evidence>
<dbReference type="InterPro" id="IPR017905">
    <property type="entry name" value="ERV/ALR_sulphydryl_oxidase"/>
</dbReference>
<evidence type="ECO:0000259" key="8">
    <source>
        <dbReference type="PROSITE" id="PS51324"/>
    </source>
</evidence>
<dbReference type="EC" id="1.8.3.2" evidence="2"/>
<evidence type="ECO:0000256" key="2">
    <source>
        <dbReference type="ARBA" id="ARBA00012512"/>
    </source>
</evidence>
<organism evidence="9">
    <name type="scientific">viral metagenome</name>
    <dbReference type="NCBI Taxonomy" id="1070528"/>
    <lineage>
        <taxon>unclassified sequences</taxon>
        <taxon>metagenomes</taxon>
        <taxon>organismal metagenomes</taxon>
    </lineage>
</organism>
<dbReference type="PROSITE" id="PS51324">
    <property type="entry name" value="ERV_ALR"/>
    <property type="match status" value="1"/>
</dbReference>
<keyword evidence="7" id="KW-1133">Transmembrane helix</keyword>
<evidence type="ECO:0000256" key="4">
    <source>
        <dbReference type="ARBA" id="ARBA00022827"/>
    </source>
</evidence>
<dbReference type="Gene3D" id="1.20.120.310">
    <property type="entry name" value="ERV/ALR sulfhydryl oxidase domain"/>
    <property type="match status" value="1"/>
</dbReference>
<protein>
    <recommendedName>
        <fullName evidence="2">thiol oxidase</fullName>
        <ecNumber evidence="2">1.8.3.2</ecNumber>
    </recommendedName>
</protein>
<dbReference type="InterPro" id="IPR036774">
    <property type="entry name" value="ERV/ALR_sulphydryl_oxid_sf"/>
</dbReference>
<evidence type="ECO:0000256" key="6">
    <source>
        <dbReference type="ARBA" id="ARBA00023157"/>
    </source>
</evidence>
<accession>A0A6C0KL72</accession>
<dbReference type="SUPFAM" id="SSF69000">
    <property type="entry name" value="FAD-dependent thiol oxidase"/>
    <property type="match status" value="1"/>
</dbReference>
<comment type="cofactor">
    <cofactor evidence="1">
        <name>FAD</name>
        <dbReference type="ChEBI" id="CHEBI:57692"/>
    </cofactor>
</comment>
<keyword evidence="3" id="KW-0285">Flavoprotein</keyword>
<name>A0A6C0KL72_9ZZZZ</name>
<dbReference type="EMBL" id="MN740928">
    <property type="protein sequence ID" value="QHU18369.1"/>
    <property type="molecule type" value="Genomic_DNA"/>
</dbReference>
<dbReference type="Pfam" id="PF04777">
    <property type="entry name" value="Evr1_Alr"/>
    <property type="match status" value="1"/>
</dbReference>
<keyword evidence="6" id="KW-1015">Disulfide bond</keyword>
<dbReference type="PANTHER" id="PTHR12645:SF0">
    <property type="entry name" value="FAD-LINKED SULFHYDRYL OXIDASE ALR"/>
    <property type="match status" value="1"/>
</dbReference>
<keyword evidence="7" id="KW-0472">Membrane</keyword>
<keyword evidence="7" id="KW-0812">Transmembrane</keyword>
<dbReference type="AlphaFoldDB" id="A0A6C0KL72"/>
<evidence type="ECO:0000256" key="1">
    <source>
        <dbReference type="ARBA" id="ARBA00001974"/>
    </source>
</evidence>
<dbReference type="GO" id="GO:0016971">
    <property type="term" value="F:flavin-dependent sulfhydryl oxidase activity"/>
    <property type="evidence" value="ECO:0007669"/>
    <property type="project" value="InterPro"/>
</dbReference>
<dbReference type="PANTHER" id="PTHR12645">
    <property type="entry name" value="ALR/ERV"/>
    <property type="match status" value="1"/>
</dbReference>
<dbReference type="GO" id="GO:0005739">
    <property type="term" value="C:mitochondrion"/>
    <property type="evidence" value="ECO:0007669"/>
    <property type="project" value="TreeGrafter"/>
</dbReference>
<dbReference type="GO" id="GO:0050660">
    <property type="term" value="F:flavin adenine dinucleotide binding"/>
    <property type="evidence" value="ECO:0007669"/>
    <property type="project" value="TreeGrafter"/>
</dbReference>
<proteinExistence type="predicted"/>
<evidence type="ECO:0000256" key="7">
    <source>
        <dbReference type="SAM" id="Phobius"/>
    </source>
</evidence>
<keyword evidence="4" id="KW-0274">FAD</keyword>
<dbReference type="InterPro" id="IPR039799">
    <property type="entry name" value="ALR/ERV"/>
</dbReference>
<evidence type="ECO:0000256" key="3">
    <source>
        <dbReference type="ARBA" id="ARBA00022630"/>
    </source>
</evidence>
<feature type="transmembrane region" description="Helical" evidence="7">
    <location>
        <begin position="127"/>
        <end position="149"/>
    </location>
</feature>